<evidence type="ECO:0000313" key="2">
    <source>
        <dbReference type="Proteomes" id="UP001341840"/>
    </source>
</evidence>
<organism evidence="1 2">
    <name type="scientific">Stylosanthes scabra</name>
    <dbReference type="NCBI Taxonomy" id="79078"/>
    <lineage>
        <taxon>Eukaryota</taxon>
        <taxon>Viridiplantae</taxon>
        <taxon>Streptophyta</taxon>
        <taxon>Embryophyta</taxon>
        <taxon>Tracheophyta</taxon>
        <taxon>Spermatophyta</taxon>
        <taxon>Magnoliopsida</taxon>
        <taxon>eudicotyledons</taxon>
        <taxon>Gunneridae</taxon>
        <taxon>Pentapetalae</taxon>
        <taxon>rosids</taxon>
        <taxon>fabids</taxon>
        <taxon>Fabales</taxon>
        <taxon>Fabaceae</taxon>
        <taxon>Papilionoideae</taxon>
        <taxon>50 kb inversion clade</taxon>
        <taxon>dalbergioids sensu lato</taxon>
        <taxon>Dalbergieae</taxon>
        <taxon>Pterocarpus clade</taxon>
        <taxon>Stylosanthes</taxon>
    </lineage>
</organism>
<accession>A0ABU6W6G7</accession>
<keyword evidence="2" id="KW-1185">Reference proteome</keyword>
<dbReference type="EMBL" id="JASCZI010181282">
    <property type="protein sequence ID" value="MED6180944.1"/>
    <property type="molecule type" value="Genomic_DNA"/>
</dbReference>
<gene>
    <name evidence="1" type="ORF">PIB30_014726</name>
</gene>
<protein>
    <submittedName>
        <fullName evidence="1">Uncharacterized protein</fullName>
    </submittedName>
</protein>
<comment type="caution">
    <text evidence="1">The sequence shown here is derived from an EMBL/GenBank/DDBJ whole genome shotgun (WGS) entry which is preliminary data.</text>
</comment>
<evidence type="ECO:0000313" key="1">
    <source>
        <dbReference type="EMBL" id="MED6180944.1"/>
    </source>
</evidence>
<sequence>MEEILRENFGFGEILRENFGPSLATRGSVAKRPIIISGSSLKILVGRDFKGLVVSILWLLQEIYKR</sequence>
<reference evidence="1 2" key="1">
    <citation type="journal article" date="2023" name="Plants (Basel)">
        <title>Bridging the Gap: Combining Genomics and Transcriptomics Approaches to Understand Stylosanthes scabra, an Orphan Legume from the Brazilian Caatinga.</title>
        <authorList>
            <person name="Ferreira-Neto J.R.C."/>
            <person name="da Silva M.D."/>
            <person name="Binneck E."/>
            <person name="de Melo N.F."/>
            <person name="da Silva R.H."/>
            <person name="de Melo A.L.T.M."/>
            <person name="Pandolfi V."/>
            <person name="Bustamante F.O."/>
            <person name="Brasileiro-Vidal A.C."/>
            <person name="Benko-Iseppon A.M."/>
        </authorList>
    </citation>
    <scope>NUCLEOTIDE SEQUENCE [LARGE SCALE GENOMIC DNA]</scope>
    <source>
        <tissue evidence="1">Leaves</tissue>
    </source>
</reference>
<name>A0ABU6W6G7_9FABA</name>
<proteinExistence type="predicted"/>
<dbReference type="Proteomes" id="UP001341840">
    <property type="component" value="Unassembled WGS sequence"/>
</dbReference>